<reference evidence="2 3" key="1">
    <citation type="submission" date="2016-03" db="EMBL/GenBank/DDBJ databases">
        <title>How can Kluyveromyces marxianus grow so fast - potential evolutionary course in Saccharomyces Complex revealed by comparative genomics.</title>
        <authorList>
            <person name="Mo W."/>
            <person name="Lu W."/>
            <person name="Yang X."/>
            <person name="Qi J."/>
            <person name="Lv H."/>
        </authorList>
    </citation>
    <scope>NUCLEOTIDE SEQUENCE [LARGE SCALE GENOMIC DNA]</scope>
    <source>
        <strain evidence="2 3">FIM1</strain>
    </source>
</reference>
<dbReference type="Proteomes" id="UP000422736">
    <property type="component" value="Chromosome 2"/>
</dbReference>
<proteinExistence type="predicted"/>
<sequence length="283" mass="33216">MLNGIDQERVIEHQRGVCLFGYPFFSEKLLVPGYDPPRFLAMIGNEEDGFKSLPVMIPHGKRGNSNTKNLRKMIPLPFEGDENKAVRSRMRSTRSANTAENGLEESRDYHPHYPRDGEEWYVMMEHGVSDVDDQGWMYSWSFKSRQWKGRYGFVRKRIWIRLPSTTPELVQIHDLGSRRERMESQQSHVEEEMQQDETQDTVVDRNTALPEPNEKTDALINELKTCTLDRKRFELLNEVLHSWSKYDLMELTKEPILSSILGTFQFETSRERFRNEILDGLAK</sequence>
<evidence type="ECO:0000313" key="3">
    <source>
        <dbReference type="Proteomes" id="UP000422736"/>
    </source>
</evidence>
<gene>
    <name evidence="2" type="primary">SPO73</name>
    <name evidence="2" type="ORF">FIM1_1379</name>
</gene>
<reference evidence="2 3" key="2">
    <citation type="submission" date="2019-11" db="EMBL/GenBank/DDBJ databases">
        <authorList>
            <person name="Lu H."/>
        </authorList>
    </citation>
    <scope>NUCLEOTIDE SEQUENCE [LARGE SCALE GENOMIC DNA]</scope>
    <source>
        <strain evidence="2 3">FIM1</strain>
    </source>
</reference>
<accession>A0ABX6ESJ8</accession>
<protein>
    <submittedName>
        <fullName evidence="2">Protein SPO73</fullName>
    </submittedName>
</protein>
<feature type="region of interest" description="Disordered" evidence="1">
    <location>
        <begin position="84"/>
        <end position="110"/>
    </location>
</feature>
<feature type="region of interest" description="Disordered" evidence="1">
    <location>
        <begin position="181"/>
        <end position="200"/>
    </location>
</feature>
<name>A0ABX6ESJ8_KLUMA</name>
<dbReference type="EMBL" id="CP015055">
    <property type="protein sequence ID" value="QGN14712.1"/>
    <property type="molecule type" value="Genomic_DNA"/>
</dbReference>
<keyword evidence="3" id="KW-1185">Reference proteome</keyword>
<organism evidence="2 3">
    <name type="scientific">Kluyveromyces marxianus</name>
    <name type="common">Yeast</name>
    <name type="synonym">Candida kefyr</name>
    <dbReference type="NCBI Taxonomy" id="4911"/>
    <lineage>
        <taxon>Eukaryota</taxon>
        <taxon>Fungi</taxon>
        <taxon>Dikarya</taxon>
        <taxon>Ascomycota</taxon>
        <taxon>Saccharomycotina</taxon>
        <taxon>Saccharomycetes</taxon>
        <taxon>Saccharomycetales</taxon>
        <taxon>Saccharomycetaceae</taxon>
        <taxon>Kluyveromyces</taxon>
    </lineage>
</organism>
<evidence type="ECO:0000256" key="1">
    <source>
        <dbReference type="SAM" id="MobiDB-lite"/>
    </source>
</evidence>
<feature type="compositionally biased region" description="Basic and acidic residues" evidence="1">
    <location>
        <begin position="181"/>
        <end position="191"/>
    </location>
</feature>
<evidence type="ECO:0000313" key="2">
    <source>
        <dbReference type="EMBL" id="QGN14712.1"/>
    </source>
</evidence>